<feature type="transmembrane region" description="Helical" evidence="1">
    <location>
        <begin position="15"/>
        <end position="33"/>
    </location>
</feature>
<accession>A0A0A8JCU5</accession>
<feature type="transmembrane region" description="Helical" evidence="1">
    <location>
        <begin position="45"/>
        <end position="66"/>
    </location>
</feature>
<keyword evidence="1" id="KW-0472">Membrane</keyword>
<evidence type="ECO:0000256" key="1">
    <source>
        <dbReference type="SAM" id="Phobius"/>
    </source>
</evidence>
<protein>
    <submittedName>
        <fullName evidence="2">9 kDa protein</fullName>
    </submittedName>
</protein>
<reference evidence="2" key="1">
    <citation type="submission" date="2014-04" db="EMBL/GenBank/DDBJ databases">
        <title>An assemblage of novel putative closterovirus variants from American persimmon.</title>
        <authorList>
            <person name="Ito T."/>
            <person name="Sato A."/>
            <person name="Suzaki K."/>
        </authorList>
    </citation>
    <scope>NUCLEOTIDE SEQUENCE</scope>
    <source>
        <strain evidence="2">Variant 2</strain>
    </source>
</reference>
<sequence length="78" mass="9018">MDGDSDTKMYACQSMVWINTVYFVVWVVLTIYLHGESIKAYTIKLSIASLPFLVFNLLSLLLIWFIGNREQRRVSNIA</sequence>
<keyword evidence="1" id="KW-1133">Transmembrane helix</keyword>
<dbReference type="EMBL" id="AB923925">
    <property type="protein sequence ID" value="BAQ08227.1"/>
    <property type="molecule type" value="Genomic_RNA"/>
</dbReference>
<proteinExistence type="predicted"/>
<name>A0A0A8JCU5_9CLOS</name>
<gene>
    <name evidence="2" type="primary">p9</name>
</gene>
<evidence type="ECO:0000313" key="2">
    <source>
        <dbReference type="EMBL" id="BAQ08227.1"/>
    </source>
</evidence>
<keyword evidence="1" id="KW-0812">Transmembrane</keyword>
<organism evidence="2">
    <name type="scientific">Persimmon virus B</name>
    <dbReference type="NCBI Taxonomy" id="1493829"/>
    <lineage>
        <taxon>Viruses</taxon>
        <taxon>Riboviria</taxon>
        <taxon>Orthornavirae</taxon>
        <taxon>Kitrinoviricota</taxon>
        <taxon>Alsuviricetes</taxon>
        <taxon>Martellivirales</taxon>
        <taxon>Closteroviridae</taxon>
        <taxon>Olivavirus</taxon>
        <taxon>Olivavirus betadiospyri</taxon>
    </lineage>
</organism>